<sequence>MGIGDMSGKIVIDGINMFDVIKYVSKKNGRYIATMLARLEEILPHDSKEFQEARKIVLDGMNDFTRAILIEIFGNIEGLT</sequence>
<comment type="caution">
    <text evidence="1">The sequence shown here is derived from an EMBL/GenBank/DDBJ whole genome shotgun (WGS) entry which is preliminary data.</text>
</comment>
<evidence type="ECO:0000313" key="1">
    <source>
        <dbReference type="EMBL" id="KKM27577.1"/>
    </source>
</evidence>
<name>A0A0F9IJ53_9ZZZZ</name>
<accession>A0A0F9IJ53</accession>
<reference evidence="1" key="1">
    <citation type="journal article" date="2015" name="Nature">
        <title>Complex archaea that bridge the gap between prokaryotes and eukaryotes.</title>
        <authorList>
            <person name="Spang A."/>
            <person name="Saw J.H."/>
            <person name="Jorgensen S.L."/>
            <person name="Zaremba-Niedzwiedzka K."/>
            <person name="Martijn J."/>
            <person name="Lind A.E."/>
            <person name="van Eijk R."/>
            <person name="Schleper C."/>
            <person name="Guy L."/>
            <person name="Ettema T.J."/>
        </authorList>
    </citation>
    <scope>NUCLEOTIDE SEQUENCE</scope>
</reference>
<proteinExistence type="predicted"/>
<organism evidence="1">
    <name type="scientific">marine sediment metagenome</name>
    <dbReference type="NCBI Taxonomy" id="412755"/>
    <lineage>
        <taxon>unclassified sequences</taxon>
        <taxon>metagenomes</taxon>
        <taxon>ecological metagenomes</taxon>
    </lineage>
</organism>
<dbReference type="EMBL" id="LAZR01012295">
    <property type="protein sequence ID" value="KKM27577.1"/>
    <property type="molecule type" value="Genomic_DNA"/>
</dbReference>
<gene>
    <name evidence="1" type="ORF">LCGC14_1573310</name>
</gene>
<protein>
    <submittedName>
        <fullName evidence="1">Uncharacterized protein</fullName>
    </submittedName>
</protein>
<dbReference type="AlphaFoldDB" id="A0A0F9IJ53"/>